<dbReference type="PANTHER" id="PTHR19879:SF9">
    <property type="entry name" value="TRANSCRIPTION INITIATION FACTOR TFIID SUBUNIT 5"/>
    <property type="match status" value="1"/>
</dbReference>
<proteinExistence type="predicted"/>
<dbReference type="SUPFAM" id="SSF52540">
    <property type="entry name" value="P-loop containing nucleoside triphosphate hydrolases"/>
    <property type="match status" value="1"/>
</dbReference>
<dbReference type="PROSITE" id="PS50294">
    <property type="entry name" value="WD_REPEATS_REGION"/>
    <property type="match status" value="3"/>
</dbReference>
<dbReference type="CDD" id="cd00267">
    <property type="entry name" value="ABC_ATPase"/>
    <property type="match status" value="1"/>
</dbReference>
<keyword evidence="2" id="KW-0472">Membrane</keyword>
<reference evidence="4 5" key="1">
    <citation type="submission" date="2024-09" db="EMBL/GenBank/DDBJ databases">
        <authorList>
            <person name="Sun Q."/>
            <person name="Mori K."/>
        </authorList>
    </citation>
    <scope>NUCLEOTIDE SEQUENCE [LARGE SCALE GENOMIC DNA]</scope>
    <source>
        <strain evidence="4 5">JCM 3143</strain>
    </source>
</reference>
<comment type="caution">
    <text evidence="4">The sequence shown here is derived from an EMBL/GenBank/DDBJ whole genome shotgun (WGS) entry which is preliminary data.</text>
</comment>
<dbReference type="InterPro" id="IPR027417">
    <property type="entry name" value="P-loop_NTPase"/>
</dbReference>
<keyword evidence="2" id="KW-1133">Transmembrane helix</keyword>
<dbReference type="Pfam" id="PF00400">
    <property type="entry name" value="WD40"/>
    <property type="match status" value="3"/>
</dbReference>
<dbReference type="Proteomes" id="UP001589532">
    <property type="component" value="Unassembled WGS sequence"/>
</dbReference>
<dbReference type="Gene3D" id="3.40.50.300">
    <property type="entry name" value="P-loop containing nucleotide triphosphate hydrolases"/>
    <property type="match status" value="1"/>
</dbReference>
<feature type="repeat" description="WD" evidence="1">
    <location>
        <begin position="796"/>
        <end position="837"/>
    </location>
</feature>
<protein>
    <submittedName>
        <fullName evidence="4">NACHT domain-containing protein</fullName>
    </submittedName>
</protein>
<dbReference type="RefSeq" id="WP_345003157.1">
    <property type="nucleotide sequence ID" value="NZ_BAAAXV010000012.1"/>
</dbReference>
<keyword evidence="2" id="KW-0812">Transmembrane</keyword>
<dbReference type="InterPro" id="IPR036322">
    <property type="entry name" value="WD40_repeat_dom_sf"/>
</dbReference>
<evidence type="ECO:0000313" key="5">
    <source>
        <dbReference type="Proteomes" id="UP001589532"/>
    </source>
</evidence>
<feature type="domain" description="NACHT" evidence="3">
    <location>
        <begin position="147"/>
        <end position="272"/>
    </location>
</feature>
<dbReference type="CDD" id="cd00200">
    <property type="entry name" value="WD40"/>
    <property type="match status" value="1"/>
</dbReference>
<dbReference type="SMART" id="SM00320">
    <property type="entry name" value="WD40"/>
    <property type="match status" value="7"/>
</dbReference>
<name>A0ABV5S501_9ACTN</name>
<evidence type="ECO:0000259" key="3">
    <source>
        <dbReference type="PROSITE" id="PS50837"/>
    </source>
</evidence>
<keyword evidence="5" id="KW-1185">Reference proteome</keyword>
<evidence type="ECO:0000256" key="2">
    <source>
        <dbReference type="SAM" id="Phobius"/>
    </source>
</evidence>
<dbReference type="InterPro" id="IPR007111">
    <property type="entry name" value="NACHT_NTPase"/>
</dbReference>
<keyword evidence="1" id="KW-0853">WD repeat</keyword>
<evidence type="ECO:0000313" key="4">
    <source>
        <dbReference type="EMBL" id="MFB9626758.1"/>
    </source>
</evidence>
<accession>A0ABV5S501</accession>
<feature type="transmembrane region" description="Helical" evidence="2">
    <location>
        <begin position="555"/>
        <end position="571"/>
    </location>
</feature>
<dbReference type="InterPro" id="IPR015943">
    <property type="entry name" value="WD40/YVTN_repeat-like_dom_sf"/>
</dbReference>
<evidence type="ECO:0000256" key="1">
    <source>
        <dbReference type="PROSITE-ProRule" id="PRU00221"/>
    </source>
</evidence>
<dbReference type="Gene3D" id="2.130.10.10">
    <property type="entry name" value="YVTN repeat-like/Quinoprotein amine dehydrogenase"/>
    <property type="match status" value="3"/>
</dbReference>
<feature type="repeat" description="WD" evidence="1">
    <location>
        <begin position="700"/>
        <end position="733"/>
    </location>
</feature>
<dbReference type="SUPFAM" id="SSF50978">
    <property type="entry name" value="WD40 repeat-like"/>
    <property type="match status" value="1"/>
</dbReference>
<gene>
    <name evidence="4" type="ORF">ACFFSA_27020</name>
</gene>
<sequence>MTAVVALSAGALAALAWKSWDADVVGGIAAAVSLSAAVTAAWVQWASYQAMKPPRTLVAVAKDLEAVVRAELDAEAGRQETDAPWRLPVGYSADDVAVLGVDWPDLERTARTARSPFRRKGSRIRGPQELTGTLDDITRTFMRIPTNRLVILGSPGAGKSTLAAHLARQLLDERRGDDPVPVVLGLASWNPETQPLGQWIVGRLTLSYSGLGAPYAERERASLAQALVDDQLVLPVLDGLDELDPAVRGFAIAAINEALRPGSALIVTSRTSEYASAVDPEERGLPVRLNGAAVVQLHDLPSDVMIDYLRAGASGAASAQRWEPVLERLRDSVAAPVTEALRTPLMLGLARFLYNPVPRRVRDDTVLADPAELLDLERFPTAERVQNHLLGGFLAAAYRRPAGTNQRLRGERDAERARETLSALAAELDRTRTHDLAWWQLQRAIKNPREFDRWFVAVITYLVVLAFEGPVIALFMAVLAFFVSRSRWASSSVPTLVADGQPRRVVLQPPTAASLRVNLRLAVTSGLELGLGVGVVLGVLTGWTDGWRAGLDRGWHAALLAGGLIAFSNWLPGPLRAMLNFDAPADIALATPRTALVWDRRLAFIQTLEGFLSGTLVGLALQIIPAHGLPLGITIGSVSLTNSAWGRFVLARVWWRLEQRTPLRLLAFLEDAQQRNVLRQVGPLFQFRHALLQERLRPAITGHAAPIITMAFLPDGRHVVAGGRTERALVWNVADRTPPVVAASILHEPEGRVTTVIDALGLSPDGKLLATGTWTWGIGLFDLSDPSRPTLLSTTARAHNDLVAGLAFSPDGTLLASASMDTDVRLWRVADAGALEPLATLDAHEQAVRAVAFHPGGNVVAVGGRDGLVLLWDIRDIARPRLVHRLPAEVDWILALAFDPSGDVLAVGGRQAVSLWSTESSMLLSRIPINAAYTVAFDSSGDLLATGSLAGGANVWDVTDPADPSGRVRIPGSSPVASAAFHPTRSCLALGTLEGTFHILSLDALLNPAVE</sequence>
<dbReference type="Pfam" id="PF05729">
    <property type="entry name" value="NACHT"/>
    <property type="match status" value="1"/>
</dbReference>
<feature type="transmembrane region" description="Helical" evidence="2">
    <location>
        <begin position="26"/>
        <end position="45"/>
    </location>
</feature>
<dbReference type="InterPro" id="IPR001680">
    <property type="entry name" value="WD40_rpt"/>
</dbReference>
<feature type="transmembrane region" description="Helical" evidence="2">
    <location>
        <begin position="521"/>
        <end position="543"/>
    </location>
</feature>
<feature type="transmembrane region" description="Helical" evidence="2">
    <location>
        <begin position="454"/>
        <end position="483"/>
    </location>
</feature>
<dbReference type="PANTHER" id="PTHR19879">
    <property type="entry name" value="TRANSCRIPTION INITIATION FACTOR TFIID"/>
    <property type="match status" value="1"/>
</dbReference>
<feature type="repeat" description="WD" evidence="1">
    <location>
        <begin position="841"/>
        <end position="875"/>
    </location>
</feature>
<dbReference type="PROSITE" id="PS50082">
    <property type="entry name" value="WD_REPEATS_2"/>
    <property type="match status" value="3"/>
</dbReference>
<dbReference type="PROSITE" id="PS50837">
    <property type="entry name" value="NACHT"/>
    <property type="match status" value="1"/>
</dbReference>
<organism evidence="4 5">
    <name type="scientific">Nonomuraea helvata</name>
    <dbReference type="NCBI Taxonomy" id="37484"/>
    <lineage>
        <taxon>Bacteria</taxon>
        <taxon>Bacillati</taxon>
        <taxon>Actinomycetota</taxon>
        <taxon>Actinomycetes</taxon>
        <taxon>Streptosporangiales</taxon>
        <taxon>Streptosporangiaceae</taxon>
        <taxon>Nonomuraea</taxon>
    </lineage>
</organism>
<dbReference type="EMBL" id="JBHMBW010000025">
    <property type="protein sequence ID" value="MFB9626758.1"/>
    <property type="molecule type" value="Genomic_DNA"/>
</dbReference>